<dbReference type="AlphaFoldDB" id="A0AAW0DD22"/>
<feature type="compositionally biased region" description="Low complexity" evidence="1">
    <location>
        <begin position="51"/>
        <end position="66"/>
    </location>
</feature>
<organism evidence="2 3">
    <name type="scientific">Paramarasmius palmivorus</name>
    <dbReference type="NCBI Taxonomy" id="297713"/>
    <lineage>
        <taxon>Eukaryota</taxon>
        <taxon>Fungi</taxon>
        <taxon>Dikarya</taxon>
        <taxon>Basidiomycota</taxon>
        <taxon>Agaricomycotina</taxon>
        <taxon>Agaricomycetes</taxon>
        <taxon>Agaricomycetidae</taxon>
        <taxon>Agaricales</taxon>
        <taxon>Marasmiineae</taxon>
        <taxon>Marasmiaceae</taxon>
        <taxon>Paramarasmius</taxon>
    </lineage>
</organism>
<accession>A0AAW0DD22</accession>
<reference evidence="2 3" key="1">
    <citation type="submission" date="2024-01" db="EMBL/GenBank/DDBJ databases">
        <title>A draft genome for a cacao thread blight-causing isolate of Paramarasmius palmivorus.</title>
        <authorList>
            <person name="Baruah I.K."/>
            <person name="Bukari Y."/>
            <person name="Amoako-Attah I."/>
            <person name="Meinhardt L.W."/>
            <person name="Bailey B.A."/>
            <person name="Cohen S.P."/>
        </authorList>
    </citation>
    <scope>NUCLEOTIDE SEQUENCE [LARGE SCALE GENOMIC DNA]</scope>
    <source>
        <strain evidence="2 3">GH-12</strain>
    </source>
</reference>
<feature type="compositionally biased region" description="Basic residues" evidence="1">
    <location>
        <begin position="183"/>
        <end position="196"/>
    </location>
</feature>
<dbReference type="EMBL" id="JAYKXP010000017">
    <property type="protein sequence ID" value="KAK7049281.1"/>
    <property type="molecule type" value="Genomic_DNA"/>
</dbReference>
<evidence type="ECO:0000256" key="1">
    <source>
        <dbReference type="SAM" id="MobiDB-lite"/>
    </source>
</evidence>
<evidence type="ECO:0000313" key="3">
    <source>
        <dbReference type="Proteomes" id="UP001383192"/>
    </source>
</evidence>
<name>A0AAW0DD22_9AGAR</name>
<evidence type="ECO:0000313" key="2">
    <source>
        <dbReference type="EMBL" id="KAK7049281.1"/>
    </source>
</evidence>
<gene>
    <name evidence="2" type="ORF">VNI00_005882</name>
</gene>
<dbReference type="Proteomes" id="UP001383192">
    <property type="component" value="Unassembled WGS sequence"/>
</dbReference>
<feature type="region of interest" description="Disordered" evidence="1">
    <location>
        <begin position="136"/>
        <end position="196"/>
    </location>
</feature>
<keyword evidence="3" id="KW-1185">Reference proteome</keyword>
<protein>
    <submittedName>
        <fullName evidence="2">Uncharacterized protein</fullName>
    </submittedName>
</protein>
<sequence>MASPSSDFEISQLSLTGSNTWDTPVYEDSRLYWNSVLLSSSTLVNFPPSPSDRSSTSSSASTTGPNYNTYTTPYAVPYFVPYTSPSYTFPPPHRHYSQRSPPLTVTCTAPLIAPKPLPYHSPTFLKFDLLPEIDEDLSHPPYCQRPKRKRGDGDDKEESFSMRKRSKDMVRERPPRPPSVSTGRHKTAASRRTRHR</sequence>
<feature type="region of interest" description="Disordered" evidence="1">
    <location>
        <begin position="46"/>
        <end position="66"/>
    </location>
</feature>
<proteinExistence type="predicted"/>
<comment type="caution">
    <text evidence="2">The sequence shown here is derived from an EMBL/GenBank/DDBJ whole genome shotgun (WGS) entry which is preliminary data.</text>
</comment>